<protein>
    <submittedName>
        <fullName evidence="2">Retrovirus-related Pol polyprotein from transposon TNT 1-94</fullName>
    </submittedName>
</protein>
<evidence type="ECO:0000313" key="1">
    <source>
        <dbReference type="Proteomes" id="UP000035642"/>
    </source>
</evidence>
<evidence type="ECO:0000313" key="2">
    <source>
        <dbReference type="WBParaSite" id="ACAC_0000472901-mRNA-1"/>
    </source>
</evidence>
<reference evidence="1" key="1">
    <citation type="submission" date="2012-09" db="EMBL/GenBank/DDBJ databases">
        <authorList>
            <person name="Martin A.A."/>
        </authorList>
    </citation>
    <scope>NUCLEOTIDE SEQUENCE</scope>
</reference>
<dbReference type="AlphaFoldDB" id="A0A0K0D3T4"/>
<proteinExistence type="predicted"/>
<organism evidence="1 2">
    <name type="scientific">Angiostrongylus cantonensis</name>
    <name type="common">Rat lungworm</name>
    <dbReference type="NCBI Taxonomy" id="6313"/>
    <lineage>
        <taxon>Eukaryota</taxon>
        <taxon>Metazoa</taxon>
        <taxon>Ecdysozoa</taxon>
        <taxon>Nematoda</taxon>
        <taxon>Chromadorea</taxon>
        <taxon>Rhabditida</taxon>
        <taxon>Rhabditina</taxon>
        <taxon>Rhabditomorpha</taxon>
        <taxon>Strongyloidea</taxon>
        <taxon>Metastrongylidae</taxon>
        <taxon>Angiostrongylus</taxon>
    </lineage>
</organism>
<accession>A0A0K0D3T4</accession>
<name>A0A0K0D3T4_ANGCA</name>
<reference evidence="2" key="2">
    <citation type="submission" date="2017-02" db="UniProtKB">
        <authorList>
            <consortium name="WormBaseParasite"/>
        </authorList>
    </citation>
    <scope>IDENTIFICATION</scope>
</reference>
<sequence>LFIDEGDNAPFHGSSEDLASFHIFGLRCYSYVARSNGSQCLDNTHDRIRCDLDGHSNSLDDFEEIDLSPIKDTSKD</sequence>
<keyword evidence="1" id="KW-1185">Reference proteome</keyword>
<dbReference type="Proteomes" id="UP000035642">
    <property type="component" value="Unassembled WGS sequence"/>
</dbReference>
<dbReference type="WBParaSite" id="ACAC_0000472901-mRNA-1">
    <property type="protein sequence ID" value="ACAC_0000472901-mRNA-1"/>
    <property type="gene ID" value="ACAC_0000472901"/>
</dbReference>